<sequence>MLVVNDQKQILISDEFQVNMKMSKFPGGGMEYGEGTIECLQREAMEEFGQKLTNIRHFYTTDYYQKAYFFKDHQLISIYYLADLADEMKLRVSDKPFDFANDINGQQSFRWISLEKIDEGDLSFPIDKKVIGLIKEKFQ</sequence>
<dbReference type="PROSITE" id="PS51462">
    <property type="entry name" value="NUDIX"/>
    <property type="match status" value="1"/>
</dbReference>
<dbReference type="InterPro" id="IPR000086">
    <property type="entry name" value="NUDIX_hydrolase_dom"/>
</dbReference>
<protein>
    <recommendedName>
        <fullName evidence="2">Nudix hydrolase domain-containing protein</fullName>
    </recommendedName>
</protein>
<comment type="caution">
    <text evidence="3">The sequence shown here is derived from an EMBL/GenBank/DDBJ whole genome shotgun (WGS) entry which is preliminary data.</text>
</comment>
<keyword evidence="1" id="KW-0378">Hydrolase</keyword>
<dbReference type="Pfam" id="PF00293">
    <property type="entry name" value="NUDIX"/>
    <property type="match status" value="1"/>
</dbReference>
<dbReference type="AlphaFoldDB" id="A0A0F9FFH9"/>
<feature type="domain" description="Nudix hydrolase" evidence="2">
    <location>
        <begin position="1"/>
        <end position="135"/>
    </location>
</feature>
<reference evidence="3" key="1">
    <citation type="journal article" date="2015" name="Nature">
        <title>Complex archaea that bridge the gap between prokaryotes and eukaryotes.</title>
        <authorList>
            <person name="Spang A."/>
            <person name="Saw J.H."/>
            <person name="Jorgensen S.L."/>
            <person name="Zaremba-Niedzwiedzka K."/>
            <person name="Martijn J."/>
            <person name="Lind A.E."/>
            <person name="van Eijk R."/>
            <person name="Schleper C."/>
            <person name="Guy L."/>
            <person name="Ettema T.J."/>
        </authorList>
    </citation>
    <scope>NUCLEOTIDE SEQUENCE</scope>
</reference>
<accession>A0A0F9FFH9</accession>
<dbReference type="PROSITE" id="PS00893">
    <property type="entry name" value="NUDIX_BOX"/>
    <property type="match status" value="1"/>
</dbReference>
<dbReference type="Gene3D" id="3.90.79.10">
    <property type="entry name" value="Nucleoside Triphosphate Pyrophosphohydrolase"/>
    <property type="match status" value="1"/>
</dbReference>
<dbReference type="InterPro" id="IPR015797">
    <property type="entry name" value="NUDIX_hydrolase-like_dom_sf"/>
</dbReference>
<gene>
    <name evidence="3" type="ORF">LCGC14_2249730</name>
</gene>
<name>A0A0F9FFH9_9ZZZZ</name>
<dbReference type="InterPro" id="IPR020084">
    <property type="entry name" value="NUDIX_hydrolase_CS"/>
</dbReference>
<proteinExistence type="predicted"/>
<evidence type="ECO:0000259" key="2">
    <source>
        <dbReference type="PROSITE" id="PS51462"/>
    </source>
</evidence>
<organism evidence="3">
    <name type="scientific">marine sediment metagenome</name>
    <dbReference type="NCBI Taxonomy" id="412755"/>
    <lineage>
        <taxon>unclassified sequences</taxon>
        <taxon>metagenomes</taxon>
        <taxon>ecological metagenomes</taxon>
    </lineage>
</organism>
<dbReference type="EMBL" id="LAZR01030640">
    <property type="protein sequence ID" value="KKL56005.1"/>
    <property type="molecule type" value="Genomic_DNA"/>
</dbReference>
<dbReference type="GO" id="GO:0016787">
    <property type="term" value="F:hydrolase activity"/>
    <property type="evidence" value="ECO:0007669"/>
    <property type="project" value="UniProtKB-KW"/>
</dbReference>
<evidence type="ECO:0000313" key="3">
    <source>
        <dbReference type="EMBL" id="KKL56005.1"/>
    </source>
</evidence>
<evidence type="ECO:0000256" key="1">
    <source>
        <dbReference type="ARBA" id="ARBA00022801"/>
    </source>
</evidence>
<dbReference type="SUPFAM" id="SSF55811">
    <property type="entry name" value="Nudix"/>
    <property type="match status" value="1"/>
</dbReference>